<dbReference type="EMBL" id="FOXQ01000010">
    <property type="protein sequence ID" value="SFQ37581.1"/>
    <property type="molecule type" value="Genomic_DNA"/>
</dbReference>
<keyword evidence="4" id="KW-1185">Reference proteome</keyword>
<dbReference type="AlphaFoldDB" id="A0A1I5Y006"/>
<evidence type="ECO:0000313" key="3">
    <source>
        <dbReference type="EMBL" id="SFQ37581.1"/>
    </source>
</evidence>
<evidence type="ECO:0000256" key="1">
    <source>
        <dbReference type="ARBA" id="ARBA00006817"/>
    </source>
</evidence>
<dbReference type="SUPFAM" id="SSF55961">
    <property type="entry name" value="Bet v1-like"/>
    <property type="match status" value="1"/>
</dbReference>
<dbReference type="Pfam" id="PF08327">
    <property type="entry name" value="AHSA1"/>
    <property type="match status" value="1"/>
</dbReference>
<dbReference type="CDD" id="cd07814">
    <property type="entry name" value="SRPBCC_CalC_Aha1-like"/>
    <property type="match status" value="1"/>
</dbReference>
<name>A0A1I5Y006_9BACT</name>
<feature type="domain" description="Activator of Hsp90 ATPase homologue 1/2-like C-terminal" evidence="2">
    <location>
        <begin position="13"/>
        <end position="140"/>
    </location>
</feature>
<sequence length="143" mass="16424">MGNGIVTVEKLYNAPVEQVWNALTDKDEMRKWYFNVSDFKPEKGFEFSFAGQGSKGEEYVHICKVLEVIPNKKLQYSWAYKGYPGYTVVTFELFEEGDKTHLKLTHEGLESFAENGPDFTVTSFNGGWNEIVNVMLEKYLANK</sequence>
<dbReference type="InterPro" id="IPR013538">
    <property type="entry name" value="ASHA1/2-like_C"/>
</dbReference>
<evidence type="ECO:0000313" key="4">
    <source>
        <dbReference type="Proteomes" id="UP000199031"/>
    </source>
</evidence>
<reference evidence="3 4" key="1">
    <citation type="submission" date="2016-10" db="EMBL/GenBank/DDBJ databases">
        <authorList>
            <person name="de Groot N.N."/>
        </authorList>
    </citation>
    <scope>NUCLEOTIDE SEQUENCE [LARGE SCALE GENOMIC DNA]</scope>
    <source>
        <strain evidence="3 4">DSM 28286</strain>
    </source>
</reference>
<accession>A0A1I5Y006</accession>
<comment type="similarity">
    <text evidence="1">Belongs to the AHA1 family.</text>
</comment>
<dbReference type="Gene3D" id="3.30.530.20">
    <property type="match status" value="1"/>
</dbReference>
<gene>
    <name evidence="3" type="ORF">SAMN05444277_11060</name>
</gene>
<dbReference type="STRING" id="1465490.SAMN05444277_11060"/>
<organism evidence="3 4">
    <name type="scientific">Parafilimonas terrae</name>
    <dbReference type="NCBI Taxonomy" id="1465490"/>
    <lineage>
        <taxon>Bacteria</taxon>
        <taxon>Pseudomonadati</taxon>
        <taxon>Bacteroidota</taxon>
        <taxon>Chitinophagia</taxon>
        <taxon>Chitinophagales</taxon>
        <taxon>Chitinophagaceae</taxon>
        <taxon>Parafilimonas</taxon>
    </lineage>
</organism>
<protein>
    <submittedName>
        <fullName evidence="3">Uncharacterized conserved protein YndB, AHSA1/START domain</fullName>
    </submittedName>
</protein>
<proteinExistence type="inferred from homology"/>
<dbReference type="OrthoDB" id="2355173at2"/>
<dbReference type="Proteomes" id="UP000199031">
    <property type="component" value="Unassembled WGS sequence"/>
</dbReference>
<dbReference type="InterPro" id="IPR023393">
    <property type="entry name" value="START-like_dom_sf"/>
</dbReference>
<dbReference type="RefSeq" id="WP_090660474.1">
    <property type="nucleotide sequence ID" value="NZ_FOXQ01000010.1"/>
</dbReference>
<evidence type="ECO:0000259" key="2">
    <source>
        <dbReference type="Pfam" id="PF08327"/>
    </source>
</evidence>